<gene>
    <name evidence="2" type="ORF">BJ984_000453</name>
</gene>
<comment type="similarity">
    <text evidence="1">Belongs to the ROK (NagC/XylR) family.</text>
</comment>
<dbReference type="EMBL" id="JACCBM010000001">
    <property type="protein sequence ID" value="NYD69295.1"/>
    <property type="molecule type" value="Genomic_DNA"/>
</dbReference>
<reference evidence="2 3" key="1">
    <citation type="submission" date="2020-07" db="EMBL/GenBank/DDBJ databases">
        <title>Sequencing the genomes of 1000 actinobacteria strains.</title>
        <authorList>
            <person name="Klenk H.-P."/>
        </authorList>
    </citation>
    <scope>NUCLEOTIDE SEQUENCE [LARGE SCALE GENOMIC DNA]</scope>
    <source>
        <strain evidence="2 3">DSM 26474</strain>
    </source>
</reference>
<dbReference type="Pfam" id="PF00480">
    <property type="entry name" value="ROK"/>
    <property type="match status" value="1"/>
</dbReference>
<dbReference type="Proteomes" id="UP000549913">
    <property type="component" value="Unassembled WGS sequence"/>
</dbReference>
<dbReference type="RefSeq" id="WP_179546653.1">
    <property type="nucleotide sequence ID" value="NZ_BSEW01000001.1"/>
</dbReference>
<dbReference type="InterPro" id="IPR043129">
    <property type="entry name" value="ATPase_NBD"/>
</dbReference>
<dbReference type="CDD" id="cd24073">
    <property type="entry name" value="ASKHA_ATPase_ROK_CYANR"/>
    <property type="match status" value="1"/>
</dbReference>
<dbReference type="InterPro" id="IPR000600">
    <property type="entry name" value="ROK"/>
</dbReference>
<name>A0A852SKB9_9MICO</name>
<dbReference type="PROSITE" id="PS01125">
    <property type="entry name" value="ROK"/>
    <property type="match status" value="1"/>
</dbReference>
<evidence type="ECO:0000313" key="2">
    <source>
        <dbReference type="EMBL" id="NYD69295.1"/>
    </source>
</evidence>
<keyword evidence="3" id="KW-1185">Reference proteome</keyword>
<keyword evidence="2" id="KW-0808">Transferase</keyword>
<evidence type="ECO:0000313" key="3">
    <source>
        <dbReference type="Proteomes" id="UP000549913"/>
    </source>
</evidence>
<dbReference type="InterPro" id="IPR036388">
    <property type="entry name" value="WH-like_DNA-bd_sf"/>
</dbReference>
<proteinExistence type="inferred from homology"/>
<accession>A0A852SKB9</accession>
<keyword evidence="2" id="KW-0418">Kinase</keyword>
<organism evidence="2 3">
    <name type="scientific">Herbiconiux flava</name>
    <dbReference type="NCBI Taxonomy" id="881268"/>
    <lineage>
        <taxon>Bacteria</taxon>
        <taxon>Bacillati</taxon>
        <taxon>Actinomycetota</taxon>
        <taxon>Actinomycetes</taxon>
        <taxon>Micrococcales</taxon>
        <taxon>Microbacteriaceae</taxon>
        <taxon>Herbiconiux</taxon>
    </lineage>
</organism>
<sequence>MSSVRIGERAGEALRVLGAASPAAVDIFTGILTHGPLSRTDVAKATGLSQAAVTKAVAPMIAAGLIVDHDPAPRGGPRGRPANPIKVDPASLVVLGIKVNPGEVIGVATDLGARMLVSAHQPVGRSFDAVVEGVAEIAERLCALLGDRRERLAGIGVSVSGDVDSRNGLVRESALLGWTGEDLGGALTERLSVPVLIENDVRALTIAEHWFGEGVGTSSFAIITIGSGIGCGLHVNGEVVEGAFGVAGEIGHLPLTSERFVCTCGRRGCVEAVASTGAIVRAVAEAGGVRDGHPVATIAEAVALAHDGDPVAVEVFDRAGTVIGTAIATVANLTGPEIVLITGEAVSDYDLYDQRLRAAFEAHAFGAAGRCRIVLRPHAFEDWARGAAAAVLQGIVQQRYTAN</sequence>
<dbReference type="GO" id="GO:0016301">
    <property type="term" value="F:kinase activity"/>
    <property type="evidence" value="ECO:0007669"/>
    <property type="project" value="UniProtKB-KW"/>
</dbReference>
<dbReference type="PANTHER" id="PTHR18964">
    <property type="entry name" value="ROK (REPRESSOR, ORF, KINASE) FAMILY"/>
    <property type="match status" value="1"/>
</dbReference>
<dbReference type="SUPFAM" id="SSF53067">
    <property type="entry name" value="Actin-like ATPase domain"/>
    <property type="match status" value="1"/>
</dbReference>
<dbReference type="AlphaFoldDB" id="A0A852SKB9"/>
<comment type="caution">
    <text evidence="2">The sequence shown here is derived from an EMBL/GenBank/DDBJ whole genome shotgun (WGS) entry which is preliminary data.</text>
</comment>
<dbReference type="Gene3D" id="1.10.10.10">
    <property type="entry name" value="Winged helix-like DNA-binding domain superfamily/Winged helix DNA-binding domain"/>
    <property type="match status" value="1"/>
</dbReference>
<protein>
    <submittedName>
        <fullName evidence="2">Putative NBD/HSP70 family sugar kinase</fullName>
    </submittedName>
</protein>
<evidence type="ECO:0000256" key="1">
    <source>
        <dbReference type="ARBA" id="ARBA00006479"/>
    </source>
</evidence>
<dbReference type="SUPFAM" id="SSF46785">
    <property type="entry name" value="Winged helix' DNA-binding domain"/>
    <property type="match status" value="1"/>
</dbReference>
<dbReference type="Gene3D" id="3.30.420.40">
    <property type="match status" value="2"/>
</dbReference>
<dbReference type="PANTHER" id="PTHR18964:SF149">
    <property type="entry name" value="BIFUNCTIONAL UDP-N-ACETYLGLUCOSAMINE 2-EPIMERASE_N-ACETYLMANNOSAMINE KINASE"/>
    <property type="match status" value="1"/>
</dbReference>
<dbReference type="InterPro" id="IPR049874">
    <property type="entry name" value="ROK_cs"/>
</dbReference>
<dbReference type="InterPro" id="IPR036390">
    <property type="entry name" value="WH_DNA-bd_sf"/>
</dbReference>